<reference evidence="3" key="2">
    <citation type="submission" date="2013-04" db="EMBL/GenBank/DDBJ databases">
        <title>Genomic mechanisms accounting for the adaptation to parasitism in nematode-trapping fungi.</title>
        <authorList>
            <person name="Ahren D.G."/>
        </authorList>
    </citation>
    <scope>NUCLEOTIDE SEQUENCE [LARGE SCALE GENOMIC DNA]</scope>
    <source>
        <strain evidence="3">CBS 200.50</strain>
    </source>
</reference>
<gene>
    <name evidence="2" type="ORF">H072_10540</name>
</gene>
<dbReference type="HOGENOM" id="CLU_419201_0_0_1"/>
<dbReference type="EMBL" id="AQGS01000985">
    <property type="protein sequence ID" value="EPS35985.1"/>
    <property type="molecule type" value="Genomic_DNA"/>
</dbReference>
<name>S7ZZ12_DACHA</name>
<reference evidence="2 3" key="1">
    <citation type="journal article" date="2013" name="PLoS Genet.">
        <title>Genomic mechanisms accounting for the adaptation to parasitism in nematode-trapping fungi.</title>
        <authorList>
            <person name="Meerupati T."/>
            <person name="Andersson K.M."/>
            <person name="Friman E."/>
            <person name="Kumar D."/>
            <person name="Tunlid A."/>
            <person name="Ahren D."/>
        </authorList>
    </citation>
    <scope>NUCLEOTIDE SEQUENCE [LARGE SCALE GENOMIC DNA]</scope>
    <source>
        <strain evidence="2 3">CBS 200.50</strain>
    </source>
</reference>
<evidence type="ECO:0000313" key="3">
    <source>
        <dbReference type="Proteomes" id="UP000015100"/>
    </source>
</evidence>
<organism evidence="2 3">
    <name type="scientific">Dactylellina haptotyla (strain CBS 200.50)</name>
    <name type="common">Nematode-trapping fungus</name>
    <name type="synonym">Monacrosporium haptotylum</name>
    <dbReference type="NCBI Taxonomy" id="1284197"/>
    <lineage>
        <taxon>Eukaryota</taxon>
        <taxon>Fungi</taxon>
        <taxon>Dikarya</taxon>
        <taxon>Ascomycota</taxon>
        <taxon>Pezizomycotina</taxon>
        <taxon>Orbiliomycetes</taxon>
        <taxon>Orbiliales</taxon>
        <taxon>Orbiliaceae</taxon>
        <taxon>Dactylellina</taxon>
    </lineage>
</organism>
<protein>
    <submittedName>
        <fullName evidence="2">Uncharacterized protein</fullName>
    </submittedName>
</protein>
<feature type="region of interest" description="Disordered" evidence="1">
    <location>
        <begin position="42"/>
        <end position="68"/>
    </location>
</feature>
<dbReference type="Proteomes" id="UP000015100">
    <property type="component" value="Unassembled WGS sequence"/>
</dbReference>
<feature type="region of interest" description="Disordered" evidence="1">
    <location>
        <begin position="284"/>
        <end position="307"/>
    </location>
</feature>
<evidence type="ECO:0000313" key="2">
    <source>
        <dbReference type="EMBL" id="EPS35985.1"/>
    </source>
</evidence>
<feature type="compositionally biased region" description="Basic and acidic residues" evidence="1">
    <location>
        <begin position="293"/>
        <end position="307"/>
    </location>
</feature>
<dbReference type="STRING" id="1284197.S7ZZ12"/>
<accession>S7ZZ12</accession>
<proteinExistence type="predicted"/>
<dbReference type="AlphaFoldDB" id="S7ZZ12"/>
<evidence type="ECO:0000256" key="1">
    <source>
        <dbReference type="SAM" id="MobiDB-lite"/>
    </source>
</evidence>
<keyword evidence="3" id="KW-1185">Reference proteome</keyword>
<comment type="caution">
    <text evidence="2">The sequence shown here is derived from an EMBL/GenBank/DDBJ whole genome shotgun (WGS) entry which is preliminary data.</text>
</comment>
<sequence>MVSSLVATPLHGNPIEKSGGNADFKQIENPIKSIYDSKLEGSNLAPSRDRTATQVDAPAAKSGERPTVKRVDDVPPSFFYSYKGTKVKCNSAAYVYDNNLMADTPADLPDSSLPMRERVGRHLSKADFVSRDAALWYITTVQRQCSSCICDETGRLRFSGYGKPPGTKRLKHCTSDAGADACAQFFACFCFAELAQPTATTVGLTVVHYQNALNAIPLTIKLKNPGYSWKWGGQELRWSEETMKLRSNNRRLVPGTKEPYYVEGPGNGDRWSWLENLNLGSSSLGGLAGPKKRGLEPDRQTGARSMKEDYQQKSEIYSYFLLFEEQRRPSNTAYFMASNREYIKSTQQNANIIKFGRPNINLSIFRANKELHKEASAFFYYSNKFPIRIIVASYSHSAGRGSGQYQQYHERSMLEVRYQSYWEKFDYFGSINNLNDRVIYPTHKLCAQETPEPANVDALPAARYHRYLRNIKVEMIDTRTWWQSVNTDQKCLITLVNRIYRMLAAAGDRLNLEIRLLLLNGDLNTDESYERTAEWQKFWTQLSHHTTKNLKRRYEELIAILRPFTQGPWKYHIKTSFDNHKAYELKEREAALNNFKSQSSRLSPTTKDFDDRMGIELSEDSMWGWGKGRMVPKWETRFSKYPLRDSKRTILPYQ</sequence>
<feature type="region of interest" description="Disordered" evidence="1">
    <location>
        <begin position="1"/>
        <end position="23"/>
    </location>
</feature>